<proteinExistence type="predicted"/>
<feature type="coiled-coil region" evidence="1">
    <location>
        <begin position="470"/>
        <end position="575"/>
    </location>
</feature>
<evidence type="ECO:0000256" key="1">
    <source>
        <dbReference type="SAM" id="Coils"/>
    </source>
</evidence>
<dbReference type="Proteomes" id="UP001295684">
    <property type="component" value="Unassembled WGS sequence"/>
</dbReference>
<gene>
    <name evidence="3" type="ORF">ECRASSUSDP1_LOCUS2289</name>
</gene>
<accession>A0AAD1U416</accession>
<dbReference type="EMBL" id="CAMPGE010002179">
    <property type="protein sequence ID" value="CAI2360980.1"/>
    <property type="molecule type" value="Genomic_DNA"/>
</dbReference>
<comment type="caution">
    <text evidence="3">The sequence shown here is derived from an EMBL/GenBank/DDBJ whole genome shotgun (WGS) entry which is preliminary data.</text>
</comment>
<feature type="region of interest" description="Disordered" evidence="2">
    <location>
        <begin position="374"/>
        <end position="410"/>
    </location>
</feature>
<keyword evidence="4" id="KW-1185">Reference proteome</keyword>
<dbReference type="AlphaFoldDB" id="A0AAD1U416"/>
<evidence type="ECO:0000313" key="4">
    <source>
        <dbReference type="Proteomes" id="UP001295684"/>
    </source>
</evidence>
<organism evidence="3 4">
    <name type="scientific">Euplotes crassus</name>
    <dbReference type="NCBI Taxonomy" id="5936"/>
    <lineage>
        <taxon>Eukaryota</taxon>
        <taxon>Sar</taxon>
        <taxon>Alveolata</taxon>
        <taxon>Ciliophora</taxon>
        <taxon>Intramacronucleata</taxon>
        <taxon>Spirotrichea</taxon>
        <taxon>Hypotrichia</taxon>
        <taxon>Euplotida</taxon>
        <taxon>Euplotidae</taxon>
        <taxon>Moneuplotes</taxon>
    </lineage>
</organism>
<sequence>MHNRKRNSSKQLNLLVPGTTYNATNNEPKSSRLGKTIDFSKKLNKNNSSSRLLKSKVYKTTHVREKYSDMLKREQTLKSKITNDDKKHFKEVLDLSSAINILQDKILEAKANRIPYVKWEHIDGCAPTAANIEKYNSQITIDDQEYLNLITQMIRGNRKMFTEEYMKRFERHKAKFTKPKIVLSDEDEFDINDPKSVLQHNRKLLNYNYIVSEVARKIDCHNTDLTRKNDLLNSKISAGGEIELLCEDLYMKAKEEHDQLKEKIEKAKLKAKDEYDKAMGNYFCLCLASEQELKDRLEEFKEINEQKAKKKLDKVIKRYNKPPMSAREVIKREPVIRIYPDYNPKFSRNQMRPMTIKAWETARTMATTPITSERVPCAQNDPGDGFSRNSEIITSPGPKPRTAAFPRRKGLKKCRTVTKLNLNIRSQTQSTFRKISQAKVKSRNNNFMKDFQSLFSSNCKSQGTMNAKQAKKFEKKIMRLKNKIQEVQDTKKEAVLNLTNSRKHRYDRKIFLENILAGIQDAKDQLLQEQRKILLGYGFKRDEEFSYKDLEEKQAEQLSEKIKQSNDKVLAIQSKERVIKLLLEKSGLSKTDKQ</sequence>
<evidence type="ECO:0000313" key="3">
    <source>
        <dbReference type="EMBL" id="CAI2360980.1"/>
    </source>
</evidence>
<feature type="coiled-coil region" evidence="1">
    <location>
        <begin position="250"/>
        <end position="310"/>
    </location>
</feature>
<evidence type="ECO:0000256" key="2">
    <source>
        <dbReference type="SAM" id="MobiDB-lite"/>
    </source>
</evidence>
<keyword evidence="1" id="KW-0175">Coiled coil</keyword>
<reference evidence="3" key="1">
    <citation type="submission" date="2023-07" db="EMBL/GenBank/DDBJ databases">
        <authorList>
            <consortium name="AG Swart"/>
            <person name="Singh M."/>
            <person name="Singh A."/>
            <person name="Seah K."/>
            <person name="Emmerich C."/>
        </authorList>
    </citation>
    <scope>NUCLEOTIDE SEQUENCE</scope>
    <source>
        <strain evidence="3">DP1</strain>
    </source>
</reference>
<protein>
    <submittedName>
        <fullName evidence="3">Uncharacterized protein</fullName>
    </submittedName>
</protein>
<name>A0AAD1U416_EUPCR</name>